<dbReference type="EMBL" id="AP009384">
    <property type="protein sequence ID" value="BAF88593.1"/>
    <property type="molecule type" value="Genomic_DNA"/>
</dbReference>
<dbReference type="eggNOG" id="COG3522">
    <property type="taxonomic scope" value="Bacteria"/>
</dbReference>
<dbReference type="RefSeq" id="WP_012171119.1">
    <property type="nucleotide sequence ID" value="NC_009937.1"/>
</dbReference>
<reference evidence="2" key="2">
    <citation type="submission" date="2007-04" db="EMBL/GenBank/DDBJ databases">
        <title>Complete genome sequence of the nitrogen-fixing bacterium Azorhizobium caulinodans ORS571.</title>
        <authorList>
            <person name="Lee K.B."/>
            <person name="Backer P.D."/>
            <person name="Aono T."/>
            <person name="Liu C.T."/>
            <person name="Suzuki S."/>
            <person name="Suzuki T."/>
            <person name="Kaneko T."/>
            <person name="Yamada M."/>
            <person name="Tabata S."/>
            <person name="Kupfer D.M."/>
            <person name="Najar F.Z."/>
            <person name="Wiley G.B."/>
            <person name="Roe B."/>
            <person name="Binnewies T."/>
            <person name="Ussery D."/>
            <person name="Vereecke D."/>
            <person name="Gevers D."/>
            <person name="Holsters M."/>
            <person name="Oyaizu H."/>
        </authorList>
    </citation>
    <scope>NUCLEOTIDE SEQUENCE [LARGE SCALE GENOMIC DNA]</scope>
    <source>
        <strain evidence="2">ATCC 43989 / DSM 5975 / JCM 20966 / LMG 6465 / NBRC 14845 / NCIMB 13405 / ORS 571</strain>
    </source>
</reference>
<name>A8IB15_AZOC5</name>
<accession>A8IB15</accession>
<reference evidence="1 2" key="1">
    <citation type="journal article" date="2007" name="Appl. Environ. Microbiol.">
        <title>Rhizobial factors required for stem nodule maturation and maintenance in Sesbania rostrata-Azorhizobium caulinodans ORS571 symbiosis.</title>
        <authorList>
            <person name="Suzuki S."/>
            <person name="Aono T."/>
            <person name="Lee KB."/>
            <person name="Suzuki T."/>
            <person name="Liu CT."/>
            <person name="Miwa H."/>
            <person name="Wakao S."/>
            <person name="Iki T."/>
            <person name="Oyaizu H."/>
        </authorList>
    </citation>
    <scope>NUCLEOTIDE SEQUENCE [LARGE SCALE GENOMIC DNA]</scope>
    <source>
        <strain evidence="2">ATCC 43989 / DSM 5975 / JCM 20966 / LMG 6465 / NBRC 14845 / NCIMB 13405 / ORS 571</strain>
    </source>
</reference>
<evidence type="ECO:0000313" key="1">
    <source>
        <dbReference type="EMBL" id="BAF88593.1"/>
    </source>
</evidence>
<dbReference type="PANTHER" id="PTHR35566">
    <property type="entry name" value="BLR3599 PROTEIN"/>
    <property type="match status" value="1"/>
</dbReference>
<dbReference type="STRING" id="438753.AZC_2595"/>
<protein>
    <recommendedName>
        <fullName evidence="3">Type VI secretion protein</fullName>
    </recommendedName>
</protein>
<proteinExistence type="predicted"/>
<dbReference type="HOGENOM" id="CLU_031690_3_0_5"/>
<keyword evidence="2" id="KW-1185">Reference proteome</keyword>
<reference evidence="1 2" key="6">
    <citation type="journal article" date="2011" name="Appl. Environ. Microbiol.">
        <title>Involvement of the azorhizobial chromosome partition gene (parA) in the onset of bacteroid differentiation during Sesbania rostrata stem nodule development.</title>
        <authorList>
            <person name="Liu CT."/>
            <person name="Lee KB."/>
            <person name="Wang YS."/>
            <person name="Peng MH."/>
            <person name="Lee KT."/>
            <person name="Suzuki S."/>
            <person name="Suzuki T."/>
            <person name="Oyaizu H."/>
        </authorList>
    </citation>
    <scope>NUCLEOTIDE SEQUENCE [LARGE SCALE GENOMIC DNA]</scope>
    <source>
        <strain evidence="2">ATCC 43989 / DSM 5975 / JCM 20966 / LMG 6465 / NBRC 14845 / NCIMB 13405 / ORS 571</strain>
    </source>
</reference>
<sequence>MSSNSKVVWSEGMFLRAQHFQQQDRYTERLVRQRVDGITPYAWGFRSLEIDRGLLGLGKFALASADGVFPDGTPFRIPDDDAHPPAIDLPVGLSESTVYLCLPVTLRGAPEFDVSEQFNSTARFASEESDVVDAISGAQGVSRIRTARLRLSLMLEHEDRSGYQCLGVVRIQEVVADRKINLDTGYIPPSLSCAASPVLGGFLNEVSAMLHHRGSALAPRLTGSTAHGVAEVADFLMLQLTNRMEPLLGHLAGLPHLHPERLYATFLELAGELSTFTAPDKRPRELPAYRHDDLALTFLALMSELRAQLSAVLEQAAVQIPLQDRKYGIRVGVIADRTLLTGAVFVLIFKASLPDEAVRRTLPALIKIGPVEQIRELVNVQLPGIRIQPLAVAPRQIPYRSGAVYFQLESDNTMWSQMASSGGIAVHLAGDFPDAAMELWAIRR</sequence>
<dbReference type="Pfam" id="PF05936">
    <property type="entry name" value="T6SS_VasE"/>
    <property type="match status" value="1"/>
</dbReference>
<dbReference type="InterPro" id="IPR010263">
    <property type="entry name" value="T6SS_TssK"/>
</dbReference>
<reference evidence="1 2" key="4">
    <citation type="journal article" date="2009" name="Appl. Environ. Microbiol.">
        <title>Comparative genome-wide transcriptional profiling of Azorhizobium caulinodans ORS571 grown under free-living and symbiotic conditions.</title>
        <authorList>
            <person name="Tsukada S."/>
            <person name="Aono T."/>
            <person name="Akiba N."/>
            <person name="Lee KB."/>
            <person name="Liu CT."/>
            <person name="Toyazaki H."/>
            <person name="Oyaizu H."/>
        </authorList>
    </citation>
    <scope>NUCLEOTIDE SEQUENCE [LARGE SCALE GENOMIC DNA]</scope>
    <source>
        <strain evidence="2">ATCC 43989 / DSM 5975 / JCM 20966 / LMG 6465 / NBRC 14845 / NCIMB 13405 / ORS 571</strain>
    </source>
</reference>
<organism evidence="1 2">
    <name type="scientific">Azorhizobium caulinodans (strain ATCC 43989 / DSM 5975 / JCM 20966 / LMG 6465 / NBRC 14845 / NCIMB 13405 / ORS 571)</name>
    <dbReference type="NCBI Taxonomy" id="438753"/>
    <lineage>
        <taxon>Bacteria</taxon>
        <taxon>Pseudomonadati</taxon>
        <taxon>Pseudomonadota</taxon>
        <taxon>Alphaproteobacteria</taxon>
        <taxon>Hyphomicrobiales</taxon>
        <taxon>Xanthobacteraceae</taxon>
        <taxon>Azorhizobium</taxon>
    </lineage>
</organism>
<dbReference type="PANTHER" id="PTHR35566:SF1">
    <property type="entry name" value="TYPE VI SECRETION SYSTEM BASEPLATE COMPONENT TSSK1"/>
    <property type="match status" value="1"/>
</dbReference>
<dbReference type="Proteomes" id="UP000000270">
    <property type="component" value="Chromosome"/>
</dbReference>
<reference evidence="1 2" key="5">
    <citation type="journal article" date="2010" name="Appl. Environ. Microbiol.">
        <title>phrR-like gene praR of Azorhizobium caulinodans ORS571 is essential for symbiosis with Sesbania rostrata and is involved in expression of reb genes.</title>
        <authorList>
            <person name="Akiba N."/>
            <person name="Aono T."/>
            <person name="Toyazaki H."/>
            <person name="Sato S."/>
            <person name="Oyaizu H."/>
        </authorList>
    </citation>
    <scope>NUCLEOTIDE SEQUENCE [LARGE SCALE GENOMIC DNA]</scope>
    <source>
        <strain evidence="2">ATCC 43989 / DSM 5975 / JCM 20966 / LMG 6465 / NBRC 14845 / NCIMB 13405 / ORS 571</strain>
    </source>
</reference>
<evidence type="ECO:0008006" key="3">
    <source>
        <dbReference type="Google" id="ProtNLM"/>
    </source>
</evidence>
<reference evidence="1 2" key="3">
    <citation type="journal article" date="2008" name="BMC Genomics">
        <title>The genome of the versatile nitrogen fixer Azorhizobium caulinodans ORS571.</title>
        <authorList>
            <person name="Lee KB."/>
            <person name="Backer P.D."/>
            <person name="Aono T."/>
            <person name="Liu CT."/>
            <person name="Suzuki S."/>
            <person name="Suzuki T."/>
            <person name="Kaneko T."/>
            <person name="Yamada M."/>
            <person name="Tabata S."/>
            <person name="Kupfer D.M."/>
            <person name="Najar F.Z."/>
            <person name="Wiley G.B."/>
            <person name="Roe B."/>
            <person name="Binnewies T.T."/>
            <person name="Ussery D.W."/>
            <person name="D'Haeze W."/>
            <person name="Herder J.D."/>
            <person name="Gevers D."/>
            <person name="Vereecke D."/>
            <person name="Holsters M."/>
            <person name="Oyaizu H."/>
        </authorList>
    </citation>
    <scope>NUCLEOTIDE SEQUENCE [LARGE SCALE GENOMIC DNA]</scope>
    <source>
        <strain evidence="2">ATCC 43989 / DSM 5975 / JCM 20966 / LMG 6465 / NBRC 14845 / NCIMB 13405 / ORS 571</strain>
    </source>
</reference>
<gene>
    <name evidence="1" type="ordered locus">AZC_2595</name>
</gene>
<dbReference type="NCBIfam" id="TIGR03353">
    <property type="entry name" value="VI_chp_4"/>
    <property type="match status" value="1"/>
</dbReference>
<dbReference type="KEGG" id="azc:AZC_2595"/>
<dbReference type="AlphaFoldDB" id="A8IB15"/>
<evidence type="ECO:0000313" key="2">
    <source>
        <dbReference type="Proteomes" id="UP000000270"/>
    </source>
</evidence>